<sequence>MEWIVALVVFAVVSVLVIGVPLYLAMRSWSGRSDRKAAEARRRAASAHSSSPTSGRTRKVLQP</sequence>
<accession>A0ABU8M6Y3</accession>
<gene>
    <name evidence="3" type="ORF">WCD58_18170</name>
</gene>
<dbReference type="RefSeq" id="WP_337704461.1">
    <property type="nucleotide sequence ID" value="NZ_JBBEGM010000007.1"/>
</dbReference>
<name>A0ABU8M6Y3_9PSEU</name>
<dbReference type="Proteomes" id="UP001369736">
    <property type="component" value="Unassembled WGS sequence"/>
</dbReference>
<comment type="caution">
    <text evidence="3">The sequence shown here is derived from an EMBL/GenBank/DDBJ whole genome shotgun (WGS) entry which is preliminary data.</text>
</comment>
<feature type="transmembrane region" description="Helical" evidence="2">
    <location>
        <begin position="6"/>
        <end position="26"/>
    </location>
</feature>
<reference evidence="3 4" key="1">
    <citation type="submission" date="2024-03" db="EMBL/GenBank/DDBJ databases">
        <title>Actinomycetospora sp. OC33-EN07, a novel actinomycete isolated from wild orchid (Aerides multiflora).</title>
        <authorList>
            <person name="Suriyachadkun C."/>
        </authorList>
    </citation>
    <scope>NUCLEOTIDE SEQUENCE [LARGE SCALE GENOMIC DNA]</scope>
    <source>
        <strain evidence="3 4">OC33-EN07</strain>
    </source>
</reference>
<keyword evidence="2" id="KW-1133">Transmembrane helix</keyword>
<evidence type="ECO:0000313" key="4">
    <source>
        <dbReference type="Proteomes" id="UP001369736"/>
    </source>
</evidence>
<keyword evidence="4" id="KW-1185">Reference proteome</keyword>
<keyword evidence="2" id="KW-0812">Transmembrane</keyword>
<proteinExistence type="predicted"/>
<dbReference type="EMBL" id="JBBEGM010000007">
    <property type="protein sequence ID" value="MEJ2863101.1"/>
    <property type="molecule type" value="Genomic_DNA"/>
</dbReference>
<feature type="region of interest" description="Disordered" evidence="1">
    <location>
        <begin position="30"/>
        <end position="63"/>
    </location>
</feature>
<evidence type="ECO:0000256" key="1">
    <source>
        <dbReference type="SAM" id="MobiDB-lite"/>
    </source>
</evidence>
<keyword evidence="2" id="KW-0472">Membrane</keyword>
<feature type="compositionally biased region" description="Low complexity" evidence="1">
    <location>
        <begin position="46"/>
        <end position="55"/>
    </location>
</feature>
<evidence type="ECO:0000256" key="2">
    <source>
        <dbReference type="SAM" id="Phobius"/>
    </source>
</evidence>
<organism evidence="3 4">
    <name type="scientific">Actinomycetospora flava</name>
    <dbReference type="NCBI Taxonomy" id="3129232"/>
    <lineage>
        <taxon>Bacteria</taxon>
        <taxon>Bacillati</taxon>
        <taxon>Actinomycetota</taxon>
        <taxon>Actinomycetes</taxon>
        <taxon>Pseudonocardiales</taxon>
        <taxon>Pseudonocardiaceae</taxon>
        <taxon>Actinomycetospora</taxon>
    </lineage>
</organism>
<evidence type="ECO:0000313" key="3">
    <source>
        <dbReference type="EMBL" id="MEJ2863101.1"/>
    </source>
</evidence>
<feature type="compositionally biased region" description="Basic and acidic residues" evidence="1">
    <location>
        <begin position="32"/>
        <end position="42"/>
    </location>
</feature>
<protein>
    <submittedName>
        <fullName evidence="3">Uncharacterized protein</fullName>
    </submittedName>
</protein>